<sequence>MDRTGLTTLAERLRAAGLTVIGSTLGPYRGTVYEGYDTESGQAARREVNAWLLGDAHPFDAVVDVAAAVADPAEPERIRAL</sequence>
<organism evidence="1 2">
    <name type="scientific">Streptomyces cinerochromogenes</name>
    <dbReference type="NCBI Taxonomy" id="66422"/>
    <lineage>
        <taxon>Bacteria</taxon>
        <taxon>Bacillati</taxon>
        <taxon>Actinomycetota</taxon>
        <taxon>Actinomycetes</taxon>
        <taxon>Kitasatosporales</taxon>
        <taxon>Streptomycetaceae</taxon>
        <taxon>Streptomyces</taxon>
    </lineage>
</organism>
<name>A0ABW7BCS5_9ACTN</name>
<dbReference type="Proteomes" id="UP001604267">
    <property type="component" value="Unassembled WGS sequence"/>
</dbReference>
<reference evidence="1 2" key="1">
    <citation type="submission" date="2024-10" db="EMBL/GenBank/DDBJ databases">
        <title>The Natural Products Discovery Center: Release of the First 8490 Sequenced Strains for Exploring Actinobacteria Biosynthetic Diversity.</title>
        <authorList>
            <person name="Kalkreuter E."/>
            <person name="Kautsar S.A."/>
            <person name="Yang D."/>
            <person name="Bader C.D."/>
            <person name="Teijaro C.N."/>
            <person name="Fluegel L."/>
            <person name="Davis C.M."/>
            <person name="Simpson J.R."/>
            <person name="Lauterbach L."/>
            <person name="Steele A.D."/>
            <person name="Gui C."/>
            <person name="Meng S."/>
            <person name="Li G."/>
            <person name="Viehrig K."/>
            <person name="Ye F."/>
            <person name="Su P."/>
            <person name="Kiefer A.F."/>
            <person name="Nichols A."/>
            <person name="Cepeda A.J."/>
            <person name="Yan W."/>
            <person name="Fan B."/>
            <person name="Jiang Y."/>
            <person name="Adhikari A."/>
            <person name="Zheng C.-J."/>
            <person name="Schuster L."/>
            <person name="Cowan T.M."/>
            <person name="Smanski M.J."/>
            <person name="Chevrette M.G."/>
            <person name="De Carvalho L.P.S."/>
            <person name="Shen B."/>
        </authorList>
    </citation>
    <scope>NUCLEOTIDE SEQUENCE [LARGE SCALE GENOMIC DNA]</scope>
    <source>
        <strain evidence="1 2">NPDC048320</strain>
    </source>
</reference>
<evidence type="ECO:0000313" key="2">
    <source>
        <dbReference type="Proteomes" id="UP001604267"/>
    </source>
</evidence>
<evidence type="ECO:0000313" key="1">
    <source>
        <dbReference type="EMBL" id="MFG3014591.1"/>
    </source>
</evidence>
<gene>
    <name evidence="1" type="ORF">ACGFZB_30050</name>
</gene>
<keyword evidence="2" id="KW-1185">Reference proteome</keyword>
<dbReference type="EMBL" id="JBICYV010000016">
    <property type="protein sequence ID" value="MFG3014591.1"/>
    <property type="molecule type" value="Genomic_DNA"/>
</dbReference>
<proteinExistence type="predicted"/>
<comment type="caution">
    <text evidence="1">The sequence shown here is derived from an EMBL/GenBank/DDBJ whole genome shotgun (WGS) entry which is preliminary data.</text>
</comment>
<protein>
    <submittedName>
        <fullName evidence="1">Uncharacterized protein</fullName>
    </submittedName>
</protein>
<accession>A0ABW7BCS5</accession>
<dbReference type="RefSeq" id="WP_392821441.1">
    <property type="nucleotide sequence ID" value="NZ_JBICYV010000016.1"/>
</dbReference>